<dbReference type="EMBL" id="JBHLSS010000005">
    <property type="protein sequence ID" value="MFC0708330.1"/>
    <property type="molecule type" value="Genomic_DNA"/>
</dbReference>
<accession>A0ABV6SJ36</accession>
<keyword evidence="1" id="KW-0812">Transmembrane</keyword>
<evidence type="ECO:0000313" key="3">
    <source>
        <dbReference type="Proteomes" id="UP001589891"/>
    </source>
</evidence>
<protein>
    <submittedName>
        <fullName evidence="2">Uncharacterized protein</fullName>
    </submittedName>
</protein>
<organism evidence="2 3">
    <name type="scientific">Azorhizophilus paspali</name>
    <name type="common">Azotobacter paspali</name>
    <dbReference type="NCBI Taxonomy" id="69963"/>
    <lineage>
        <taxon>Bacteria</taxon>
        <taxon>Pseudomonadati</taxon>
        <taxon>Pseudomonadota</taxon>
        <taxon>Gammaproteobacteria</taxon>
        <taxon>Pseudomonadales</taxon>
        <taxon>Pseudomonadaceae</taxon>
        <taxon>Azorhizophilus</taxon>
    </lineage>
</organism>
<gene>
    <name evidence="2" type="ORF">ACFFGX_01505</name>
</gene>
<dbReference type="Proteomes" id="UP001589891">
    <property type="component" value="Unassembled WGS sequence"/>
</dbReference>
<name>A0ABV6SJ36_AZOPA</name>
<feature type="transmembrane region" description="Helical" evidence="1">
    <location>
        <begin position="32"/>
        <end position="53"/>
    </location>
</feature>
<evidence type="ECO:0000256" key="1">
    <source>
        <dbReference type="SAM" id="Phobius"/>
    </source>
</evidence>
<proteinExistence type="predicted"/>
<keyword evidence="3" id="KW-1185">Reference proteome</keyword>
<reference evidence="2 3" key="1">
    <citation type="submission" date="2024-09" db="EMBL/GenBank/DDBJ databases">
        <authorList>
            <person name="Sun Q."/>
            <person name="Mori K."/>
        </authorList>
    </citation>
    <scope>NUCLEOTIDE SEQUENCE [LARGE SCALE GENOMIC DNA]</scope>
    <source>
        <strain evidence="2 3">NCAIM B.01794</strain>
    </source>
</reference>
<keyword evidence="1" id="KW-0472">Membrane</keyword>
<comment type="caution">
    <text evidence="2">The sequence shown here is derived from an EMBL/GenBank/DDBJ whole genome shotgun (WGS) entry which is preliminary data.</text>
</comment>
<keyword evidence="1" id="KW-1133">Transmembrane helix</keyword>
<dbReference type="RefSeq" id="WP_376942201.1">
    <property type="nucleotide sequence ID" value="NZ_CP171449.1"/>
</dbReference>
<evidence type="ECO:0000313" key="2">
    <source>
        <dbReference type="EMBL" id="MFC0708330.1"/>
    </source>
</evidence>
<sequence length="83" mass="9742">MVEKPGGWLAFIPDSIDSIGRLFVVIWDKSPVLAWFVMAMAVLFPFYLVHTWGNRQERDLDRREAGARRRYKERQAQVEGCEE</sequence>